<organism evidence="1 2">
    <name type="scientific">Solirubrobacter ginsenosidimutans</name>
    <dbReference type="NCBI Taxonomy" id="490573"/>
    <lineage>
        <taxon>Bacteria</taxon>
        <taxon>Bacillati</taxon>
        <taxon>Actinomycetota</taxon>
        <taxon>Thermoleophilia</taxon>
        <taxon>Solirubrobacterales</taxon>
        <taxon>Solirubrobacteraceae</taxon>
        <taxon>Solirubrobacter</taxon>
    </lineage>
</organism>
<protein>
    <submittedName>
        <fullName evidence="1">Uncharacterized protein</fullName>
    </submittedName>
</protein>
<proteinExistence type="predicted"/>
<dbReference type="AlphaFoldDB" id="A0A9X3S3U9"/>
<gene>
    <name evidence="1" type="ORF">OM076_32315</name>
</gene>
<comment type="caution">
    <text evidence="1">The sequence shown here is derived from an EMBL/GenBank/DDBJ whole genome shotgun (WGS) entry which is preliminary data.</text>
</comment>
<evidence type="ECO:0000313" key="2">
    <source>
        <dbReference type="Proteomes" id="UP001149140"/>
    </source>
</evidence>
<name>A0A9X3S3U9_9ACTN</name>
<evidence type="ECO:0000313" key="1">
    <source>
        <dbReference type="EMBL" id="MDA0164999.1"/>
    </source>
</evidence>
<keyword evidence="2" id="KW-1185">Reference proteome</keyword>
<reference evidence="1" key="1">
    <citation type="submission" date="2022-10" db="EMBL/GenBank/DDBJ databases">
        <title>The WGS of Solirubrobacter ginsenosidimutans DSM 21036.</title>
        <authorList>
            <person name="Jiang Z."/>
        </authorList>
    </citation>
    <scope>NUCLEOTIDE SEQUENCE</scope>
    <source>
        <strain evidence="1">DSM 21036</strain>
    </source>
</reference>
<dbReference type="Proteomes" id="UP001149140">
    <property type="component" value="Unassembled WGS sequence"/>
</dbReference>
<sequence length="129" mass="13314">MASTRSYAVGVPPQLDVAQHGRACLVAGALFECVGHELADTPELSVAEGIDLAAGDREGAFLRDGALGHDDDRRVATLAVTLLDLGRNLVDVERLLGDKDLGGTAGQAGVHRDPTGVAAHHLADEDAVV</sequence>
<accession>A0A9X3S3U9</accession>
<dbReference type="EMBL" id="JAPDOD010000040">
    <property type="protein sequence ID" value="MDA0164999.1"/>
    <property type="molecule type" value="Genomic_DNA"/>
</dbReference>